<keyword evidence="3" id="KW-1185">Reference proteome</keyword>
<dbReference type="CDD" id="cd06587">
    <property type="entry name" value="VOC"/>
    <property type="match status" value="1"/>
</dbReference>
<dbReference type="InterPro" id="IPR029068">
    <property type="entry name" value="Glyas_Bleomycin-R_OHBP_Dase"/>
</dbReference>
<evidence type="ECO:0000313" key="2">
    <source>
        <dbReference type="EMBL" id="PKD44477.1"/>
    </source>
</evidence>
<dbReference type="AlphaFoldDB" id="A0A2N0VJV1"/>
<accession>A0A2N0VJV1</accession>
<dbReference type="Proteomes" id="UP000233398">
    <property type="component" value="Unassembled WGS sequence"/>
</dbReference>
<name>A0A2N0VJV1_9BACT</name>
<keyword evidence="2" id="KW-0456">Lyase</keyword>
<sequence length="134" mass="15497">MIKQLAHICVHTEDLKETERFYCEVLGLEKGFIFEKNNELFGYYIKLGNDSFIEVFKGKPGKIGNINHLAIETDDIDQIITTLRSNGFDATDKKLGCDHTWQTWAKDPNGVRIEFHQYTDESFQFKGGVCKVDW</sequence>
<dbReference type="Gene3D" id="3.10.180.10">
    <property type="entry name" value="2,3-Dihydroxybiphenyl 1,2-Dioxygenase, domain 1"/>
    <property type="match status" value="1"/>
</dbReference>
<dbReference type="GO" id="GO:0016829">
    <property type="term" value="F:lyase activity"/>
    <property type="evidence" value="ECO:0007669"/>
    <property type="project" value="UniProtKB-KW"/>
</dbReference>
<dbReference type="PROSITE" id="PS51819">
    <property type="entry name" value="VOC"/>
    <property type="match status" value="1"/>
</dbReference>
<dbReference type="OrthoDB" id="9813630at2"/>
<comment type="caution">
    <text evidence="2">The sequence shown here is derived from an EMBL/GenBank/DDBJ whole genome shotgun (WGS) entry which is preliminary data.</text>
</comment>
<dbReference type="Pfam" id="PF00903">
    <property type="entry name" value="Glyoxalase"/>
    <property type="match status" value="1"/>
</dbReference>
<feature type="domain" description="VOC" evidence="1">
    <location>
        <begin position="4"/>
        <end position="118"/>
    </location>
</feature>
<reference evidence="2 3" key="1">
    <citation type="submission" date="2017-11" db="EMBL/GenBank/DDBJ databases">
        <title>Rhodohalobacter 15182 sp. nov., isolated from a salt lake.</title>
        <authorList>
            <person name="Han S."/>
        </authorList>
    </citation>
    <scope>NUCLEOTIDE SEQUENCE [LARGE SCALE GENOMIC DNA]</scope>
    <source>
        <strain evidence="2 3">15182</strain>
    </source>
</reference>
<organism evidence="2 3">
    <name type="scientific">Rhodohalobacter barkolensis</name>
    <dbReference type="NCBI Taxonomy" id="2053187"/>
    <lineage>
        <taxon>Bacteria</taxon>
        <taxon>Pseudomonadati</taxon>
        <taxon>Balneolota</taxon>
        <taxon>Balneolia</taxon>
        <taxon>Balneolales</taxon>
        <taxon>Balneolaceae</taxon>
        <taxon>Rhodohalobacter</taxon>
    </lineage>
</organism>
<dbReference type="RefSeq" id="WP_101071767.1">
    <property type="nucleotide sequence ID" value="NZ_PISP01000001.1"/>
</dbReference>
<gene>
    <name evidence="2" type="ORF">CWD77_03140</name>
</gene>
<evidence type="ECO:0000259" key="1">
    <source>
        <dbReference type="PROSITE" id="PS51819"/>
    </source>
</evidence>
<protein>
    <submittedName>
        <fullName evidence="2">Lactoylglutathione lyase</fullName>
    </submittedName>
</protein>
<evidence type="ECO:0000313" key="3">
    <source>
        <dbReference type="Proteomes" id="UP000233398"/>
    </source>
</evidence>
<proteinExistence type="predicted"/>
<dbReference type="InterPro" id="IPR004360">
    <property type="entry name" value="Glyas_Fos-R_dOase_dom"/>
</dbReference>
<dbReference type="SUPFAM" id="SSF54593">
    <property type="entry name" value="Glyoxalase/Bleomycin resistance protein/Dihydroxybiphenyl dioxygenase"/>
    <property type="match status" value="1"/>
</dbReference>
<dbReference type="EMBL" id="PISP01000001">
    <property type="protein sequence ID" value="PKD44477.1"/>
    <property type="molecule type" value="Genomic_DNA"/>
</dbReference>
<dbReference type="InterPro" id="IPR037523">
    <property type="entry name" value="VOC_core"/>
</dbReference>